<comment type="pathway">
    <text evidence="1 8">Metabolic intermediate biosynthesis; chorismate biosynthesis; chorismate from D-erythrose 4-phosphate and phosphoenolpyruvate: step 4/7.</text>
</comment>
<evidence type="ECO:0000256" key="5">
    <source>
        <dbReference type="ARBA" id="ARBA00023002"/>
    </source>
</evidence>
<evidence type="ECO:0000313" key="12">
    <source>
        <dbReference type="EMBL" id="RUO24603.1"/>
    </source>
</evidence>
<dbReference type="NCBIfam" id="NF001310">
    <property type="entry name" value="PRK00258.1-2"/>
    <property type="match status" value="1"/>
</dbReference>
<evidence type="ECO:0000256" key="3">
    <source>
        <dbReference type="ARBA" id="ARBA00022605"/>
    </source>
</evidence>
<evidence type="ECO:0000256" key="1">
    <source>
        <dbReference type="ARBA" id="ARBA00004871"/>
    </source>
</evidence>
<evidence type="ECO:0000256" key="7">
    <source>
        <dbReference type="ARBA" id="ARBA00049442"/>
    </source>
</evidence>
<keyword evidence="13" id="KW-1185">Reference proteome</keyword>
<feature type="binding site" evidence="8">
    <location>
        <begin position="178"/>
        <end position="183"/>
    </location>
    <ligand>
        <name>NADP(+)</name>
        <dbReference type="ChEBI" id="CHEBI:58349"/>
    </ligand>
</feature>
<feature type="binding site" evidence="8">
    <location>
        <begin position="42"/>
        <end position="44"/>
    </location>
    <ligand>
        <name>shikimate</name>
        <dbReference type="ChEBI" id="CHEBI:36208"/>
    </ligand>
</feature>
<feature type="binding site" evidence="8">
    <location>
        <position position="279"/>
    </location>
    <ligand>
        <name>shikimate</name>
        <dbReference type="ChEBI" id="CHEBI:36208"/>
    </ligand>
</feature>
<dbReference type="HAMAP" id="MF_00222">
    <property type="entry name" value="Shikimate_DH_AroE"/>
    <property type="match status" value="1"/>
</dbReference>
<comment type="subunit">
    <text evidence="8">Homodimer.</text>
</comment>
<dbReference type="Pfam" id="PF18317">
    <property type="entry name" value="SDH_C"/>
    <property type="match status" value="1"/>
</dbReference>
<dbReference type="PANTHER" id="PTHR21089:SF1">
    <property type="entry name" value="BIFUNCTIONAL 3-DEHYDROQUINATE DEHYDRATASE_SHIKIMATE DEHYDROGENASE, CHLOROPLASTIC"/>
    <property type="match status" value="1"/>
</dbReference>
<dbReference type="SUPFAM" id="SSF51735">
    <property type="entry name" value="NAD(P)-binding Rossmann-fold domains"/>
    <property type="match status" value="1"/>
</dbReference>
<keyword evidence="3 8" id="KW-0028">Amino-acid biosynthesis</keyword>
<feature type="active site" description="Proton acceptor" evidence="8">
    <location>
        <position position="93"/>
    </location>
</feature>
<dbReference type="InterPro" id="IPR036291">
    <property type="entry name" value="NAD(P)-bd_dom_sf"/>
</dbReference>
<keyword evidence="4 8" id="KW-0521">NADP</keyword>
<comment type="similarity">
    <text evidence="8">Belongs to the shikimate dehydrogenase family.</text>
</comment>
<dbReference type="InterPro" id="IPR011342">
    <property type="entry name" value="Shikimate_DH"/>
</dbReference>
<dbReference type="Pfam" id="PF01488">
    <property type="entry name" value="Shikimate_DH"/>
    <property type="match status" value="1"/>
</dbReference>
<dbReference type="SUPFAM" id="SSF53223">
    <property type="entry name" value="Aminoacid dehydrogenase-like, N-terminal domain"/>
    <property type="match status" value="1"/>
</dbReference>
<dbReference type="InterPro" id="IPR013708">
    <property type="entry name" value="Shikimate_DH-bd_N"/>
</dbReference>
<accession>A0ABY0BRX6</accession>
<feature type="binding site" evidence="8">
    <location>
        <position position="272"/>
    </location>
    <ligand>
        <name>NADP(+)</name>
        <dbReference type="ChEBI" id="CHEBI:58349"/>
    </ligand>
</feature>
<feature type="domain" description="Quinate/shikimate 5-dehydrogenase/glutamyl-tRNA reductase" evidence="9">
    <location>
        <begin position="145"/>
        <end position="224"/>
    </location>
</feature>
<feature type="binding site" evidence="8">
    <location>
        <begin position="154"/>
        <end position="158"/>
    </location>
    <ligand>
        <name>NADP(+)</name>
        <dbReference type="ChEBI" id="CHEBI:58349"/>
    </ligand>
</feature>
<feature type="binding site" evidence="8">
    <location>
        <position position="89"/>
    </location>
    <ligand>
        <name>shikimate</name>
        <dbReference type="ChEBI" id="CHEBI:36208"/>
    </ligand>
</feature>
<keyword evidence="6 8" id="KW-0057">Aromatic amino acid biosynthesis</keyword>
<feature type="domain" description="SDH C-terminal" evidence="11">
    <location>
        <begin position="272"/>
        <end position="302"/>
    </location>
</feature>
<dbReference type="NCBIfam" id="TIGR00507">
    <property type="entry name" value="aroE"/>
    <property type="match status" value="1"/>
</dbReference>
<dbReference type="Pfam" id="PF08501">
    <property type="entry name" value="Shikimate_dh_N"/>
    <property type="match status" value="1"/>
</dbReference>
<comment type="caution">
    <text evidence="12">The sequence shown here is derived from an EMBL/GenBank/DDBJ whole genome shotgun (WGS) entry which is preliminary data.</text>
</comment>
<sequence>MLRTATSPPNCWYCESGSGRWRLNKRDNMIPLAVFGDPIRHSLSPQLHQIFAHQTGLTVDYRAILAPPETFTEQLQQFFSAGGIGANVTLPHKVSALEIADQVSPRARLAGAANTLHMTTRQGLYADNTDGEGLVNDLRLQGAPLTNQCVLILGAGGAVRGIVAPLLEAGVAQIVVNNRTLSRAQQLVTAFHAQMPASVERLFAYTPTHDSQEFDIVIHAAAAGHHGQMGIEFKPAWLKHASLGYDLSYGKAAQPFLTAAAALNPKISVVDGLGMLVAQGAASFYIWTGAKPDAEQALAQLRQRLVTPLTPITQEAPE</sequence>
<dbReference type="InterPro" id="IPR041121">
    <property type="entry name" value="SDH_C"/>
</dbReference>
<evidence type="ECO:0000256" key="4">
    <source>
        <dbReference type="ARBA" id="ARBA00022857"/>
    </source>
</evidence>
<dbReference type="InterPro" id="IPR022893">
    <property type="entry name" value="Shikimate_DH_fam"/>
</dbReference>
<feature type="binding site" evidence="8">
    <location>
        <position position="130"/>
    </location>
    <ligand>
        <name>shikimate</name>
        <dbReference type="ChEBI" id="CHEBI:36208"/>
    </ligand>
</feature>
<feature type="binding site" evidence="8">
    <location>
        <position position="114"/>
    </location>
    <ligand>
        <name>shikimate</name>
        <dbReference type="ChEBI" id="CHEBI:36208"/>
    </ligand>
</feature>
<evidence type="ECO:0000256" key="6">
    <source>
        <dbReference type="ARBA" id="ARBA00023141"/>
    </source>
</evidence>
<evidence type="ECO:0000259" key="11">
    <source>
        <dbReference type="Pfam" id="PF18317"/>
    </source>
</evidence>
<comment type="catalytic activity">
    <reaction evidence="7 8">
        <text>shikimate + NADP(+) = 3-dehydroshikimate + NADPH + H(+)</text>
        <dbReference type="Rhea" id="RHEA:17737"/>
        <dbReference type="ChEBI" id="CHEBI:15378"/>
        <dbReference type="ChEBI" id="CHEBI:16630"/>
        <dbReference type="ChEBI" id="CHEBI:36208"/>
        <dbReference type="ChEBI" id="CHEBI:57783"/>
        <dbReference type="ChEBI" id="CHEBI:58349"/>
        <dbReference type="EC" id="1.1.1.25"/>
    </reaction>
</comment>
<keyword evidence="5 8" id="KW-0560">Oxidoreductase</keyword>
<protein>
    <recommendedName>
        <fullName evidence="2 8">Shikimate dehydrogenase (NADP(+))</fullName>
        <shortName evidence="8">SDH</shortName>
        <ecNumber evidence="2 8">1.1.1.25</ecNumber>
    </recommendedName>
</protein>
<dbReference type="PANTHER" id="PTHR21089">
    <property type="entry name" value="SHIKIMATE DEHYDROGENASE"/>
    <property type="match status" value="1"/>
</dbReference>
<feature type="binding site" evidence="8">
    <location>
        <position position="249"/>
    </location>
    <ligand>
        <name>shikimate</name>
        <dbReference type="ChEBI" id="CHEBI:36208"/>
    </ligand>
</feature>
<gene>
    <name evidence="8" type="primary">aroE</name>
    <name evidence="12" type="ORF">CWE07_07995</name>
</gene>
<dbReference type="InterPro" id="IPR046346">
    <property type="entry name" value="Aminoacid_DH-like_N_sf"/>
</dbReference>
<feature type="binding site" evidence="8">
    <location>
        <position position="247"/>
    </location>
    <ligand>
        <name>NADP(+)</name>
        <dbReference type="ChEBI" id="CHEBI:58349"/>
    </ligand>
</feature>
<dbReference type="EC" id="1.1.1.25" evidence="2 8"/>
<dbReference type="InterPro" id="IPR006151">
    <property type="entry name" value="Shikm_DH/Glu-tRNA_Rdtase"/>
</dbReference>
<evidence type="ECO:0000313" key="13">
    <source>
        <dbReference type="Proteomes" id="UP000287865"/>
    </source>
</evidence>
<dbReference type="Proteomes" id="UP000287865">
    <property type="component" value="Unassembled WGS sequence"/>
</dbReference>
<proteinExistence type="inferred from homology"/>
<evidence type="ECO:0000256" key="2">
    <source>
        <dbReference type="ARBA" id="ARBA00012962"/>
    </source>
</evidence>
<dbReference type="Gene3D" id="3.40.50.720">
    <property type="entry name" value="NAD(P)-binding Rossmann-like Domain"/>
    <property type="match status" value="1"/>
</dbReference>
<dbReference type="CDD" id="cd01065">
    <property type="entry name" value="NAD_bind_Shikimate_DH"/>
    <property type="match status" value="1"/>
</dbReference>
<evidence type="ECO:0000259" key="9">
    <source>
        <dbReference type="Pfam" id="PF01488"/>
    </source>
</evidence>
<evidence type="ECO:0000259" key="10">
    <source>
        <dbReference type="Pfam" id="PF08501"/>
    </source>
</evidence>
<reference evidence="12 13" key="1">
    <citation type="journal article" date="2018" name="Front. Microbiol.">
        <title>Genome-Based Analysis Reveals the Taxonomy and Diversity of the Family Idiomarinaceae.</title>
        <authorList>
            <person name="Liu Y."/>
            <person name="Lai Q."/>
            <person name="Shao Z."/>
        </authorList>
    </citation>
    <scope>NUCLEOTIDE SEQUENCE [LARGE SCALE GENOMIC DNA]</scope>
    <source>
        <strain evidence="12 13">CF12-14</strain>
    </source>
</reference>
<feature type="domain" description="Shikimate dehydrogenase substrate binding N-terminal" evidence="10">
    <location>
        <begin position="34"/>
        <end position="116"/>
    </location>
</feature>
<comment type="function">
    <text evidence="8">Involved in the biosynthesis of the chorismate, which leads to the biosynthesis of aromatic amino acids. Catalyzes the reversible NADPH linked reduction of 3-dehydroshikimate (DHSA) to yield shikimate (SA).</text>
</comment>
<organism evidence="12 13">
    <name type="scientific">Aliidiomarina maris</name>
    <dbReference type="NCBI Taxonomy" id="531312"/>
    <lineage>
        <taxon>Bacteria</taxon>
        <taxon>Pseudomonadati</taxon>
        <taxon>Pseudomonadota</taxon>
        <taxon>Gammaproteobacteria</taxon>
        <taxon>Alteromonadales</taxon>
        <taxon>Idiomarinaceae</taxon>
        <taxon>Aliidiomarina</taxon>
    </lineage>
</organism>
<name>A0ABY0BRX6_9GAMM</name>
<comment type="caution">
    <text evidence="8">Lacks conserved residue(s) required for the propagation of feature annotation.</text>
</comment>
<evidence type="ECO:0000256" key="8">
    <source>
        <dbReference type="HAMAP-Rule" id="MF_00222"/>
    </source>
</evidence>
<dbReference type="EMBL" id="PIPK01000006">
    <property type="protein sequence ID" value="RUO24603.1"/>
    <property type="molecule type" value="Genomic_DNA"/>
</dbReference>
<dbReference type="Gene3D" id="3.40.50.10860">
    <property type="entry name" value="Leucine Dehydrogenase, chain A, domain 1"/>
    <property type="match status" value="1"/>
</dbReference>